<evidence type="ECO:0000313" key="5">
    <source>
        <dbReference type="Proteomes" id="UP000006591"/>
    </source>
</evidence>
<dbReference type="AlphaFoldDB" id="A0A0E0FSI5"/>
<protein>
    <recommendedName>
        <fullName evidence="6">Lachrymatory-factor synthase</fullName>
    </recommendedName>
</protein>
<dbReference type="Gene3D" id="3.30.530.20">
    <property type="match status" value="1"/>
</dbReference>
<dbReference type="EnsemblPlants" id="ONIVA01G33650.1">
    <property type="protein sequence ID" value="ONIVA01G33650.1"/>
    <property type="gene ID" value="ONIVA01G33650"/>
</dbReference>
<evidence type="ECO:0000256" key="2">
    <source>
        <dbReference type="ARBA" id="ARBA00023242"/>
    </source>
</evidence>
<evidence type="ECO:0000313" key="4">
    <source>
        <dbReference type="EnsemblPlants" id="ONIVA01G33650.1"/>
    </source>
</evidence>
<dbReference type="InterPro" id="IPR023393">
    <property type="entry name" value="START-like_dom_sf"/>
</dbReference>
<dbReference type="CDD" id="cd07821">
    <property type="entry name" value="PYR_PYL_RCAR_like"/>
    <property type="match status" value="1"/>
</dbReference>
<dbReference type="STRING" id="4536.A0A0E0FSI5"/>
<evidence type="ECO:0008006" key="6">
    <source>
        <dbReference type="Google" id="ProtNLM"/>
    </source>
</evidence>
<dbReference type="GO" id="GO:0005634">
    <property type="term" value="C:nucleus"/>
    <property type="evidence" value="ECO:0007669"/>
    <property type="project" value="UniProtKB-SubCell"/>
</dbReference>
<comment type="subcellular location">
    <subcellularLocation>
        <location evidence="1">Nucleus</location>
    </subcellularLocation>
</comment>
<evidence type="ECO:0000256" key="3">
    <source>
        <dbReference type="SAM" id="MobiDB-lite"/>
    </source>
</evidence>
<feature type="compositionally biased region" description="Polar residues" evidence="3">
    <location>
        <begin position="36"/>
        <end position="58"/>
    </location>
</feature>
<dbReference type="Proteomes" id="UP000006591">
    <property type="component" value="Chromosome 1"/>
</dbReference>
<sequence length="238" mass="24960">MATPGGGRSGASVAGSGPLADGAASATPYRGGGRSSIKQEQSEVSNVQSPFSTGTMQQAAAAAEAHGSGHPAASMADDGKEEAVSAAWHGSVRAAVEGPTPDQAWALLGDFCSLHRWVPSVQTCRRVEGAEGQPGCVRYCAGPVNKAAEAVAGWSKERLVEFDPVARRYSYEVVETNKGFGRYAATLRVEPDPAGCAVAWSFEADQVRGWTLEGFVGFLDELARGVARRLEEEIMSRN</sequence>
<name>A0A0E0FSI5_ORYNI</name>
<organism evidence="4">
    <name type="scientific">Oryza nivara</name>
    <name type="common">Indian wild rice</name>
    <name type="synonym">Oryza sativa f. spontanea</name>
    <dbReference type="NCBI Taxonomy" id="4536"/>
    <lineage>
        <taxon>Eukaryota</taxon>
        <taxon>Viridiplantae</taxon>
        <taxon>Streptophyta</taxon>
        <taxon>Embryophyta</taxon>
        <taxon>Tracheophyta</taxon>
        <taxon>Spermatophyta</taxon>
        <taxon>Magnoliopsida</taxon>
        <taxon>Liliopsida</taxon>
        <taxon>Poales</taxon>
        <taxon>Poaceae</taxon>
        <taxon>BOP clade</taxon>
        <taxon>Oryzoideae</taxon>
        <taxon>Oryzeae</taxon>
        <taxon>Oryzinae</taxon>
        <taxon>Oryza</taxon>
    </lineage>
</organism>
<reference evidence="4" key="2">
    <citation type="submission" date="2018-04" db="EMBL/GenBank/DDBJ databases">
        <title>OnivRS2 (Oryza nivara Reference Sequence Version 2).</title>
        <authorList>
            <person name="Zhang J."/>
            <person name="Kudrna D."/>
            <person name="Lee S."/>
            <person name="Talag J."/>
            <person name="Rajasekar S."/>
            <person name="Welchert J."/>
            <person name="Hsing Y.-I."/>
            <person name="Wing R.A."/>
        </authorList>
    </citation>
    <scope>NUCLEOTIDE SEQUENCE [LARGE SCALE GENOMIC DNA]</scope>
</reference>
<dbReference type="Gramene" id="ONIVA01G33650.1">
    <property type="protein sequence ID" value="ONIVA01G33650.1"/>
    <property type="gene ID" value="ONIVA01G33650"/>
</dbReference>
<dbReference type="InterPro" id="IPR019587">
    <property type="entry name" value="Polyketide_cyclase/dehydratase"/>
</dbReference>
<feature type="region of interest" description="Disordered" evidence="3">
    <location>
        <begin position="1"/>
        <end position="84"/>
    </location>
</feature>
<evidence type="ECO:0000256" key="1">
    <source>
        <dbReference type="ARBA" id="ARBA00004123"/>
    </source>
</evidence>
<dbReference type="SUPFAM" id="SSF55961">
    <property type="entry name" value="Bet v1-like"/>
    <property type="match status" value="1"/>
</dbReference>
<dbReference type="eggNOG" id="ENOG502S1EM">
    <property type="taxonomic scope" value="Eukaryota"/>
</dbReference>
<reference evidence="4" key="1">
    <citation type="submission" date="2015-04" db="UniProtKB">
        <authorList>
            <consortium name="EnsemblPlants"/>
        </authorList>
    </citation>
    <scope>IDENTIFICATION</scope>
    <source>
        <strain evidence="4">SL10</strain>
    </source>
</reference>
<dbReference type="OMA" id="LENCMGY"/>
<keyword evidence="5" id="KW-1185">Reference proteome</keyword>
<dbReference type="InterPro" id="IPR053249">
    <property type="entry name" value="LFS"/>
</dbReference>
<feature type="compositionally biased region" description="Low complexity" evidence="3">
    <location>
        <begin position="59"/>
        <end position="74"/>
    </location>
</feature>
<dbReference type="PANTHER" id="PTHR33789">
    <property type="entry name" value="LACHRYMATORY-FACTOR SYNTHASE"/>
    <property type="match status" value="1"/>
</dbReference>
<dbReference type="HOGENOM" id="CLU_101964_0_0_1"/>
<keyword evidence="2" id="KW-0539">Nucleus</keyword>
<proteinExistence type="predicted"/>
<dbReference type="PANTHER" id="PTHR33789:SF16">
    <property type="entry name" value="OS01G0724700 PROTEIN"/>
    <property type="match status" value="1"/>
</dbReference>
<accession>A0A0E0FSI5</accession>
<dbReference type="Pfam" id="PF10604">
    <property type="entry name" value="Polyketide_cyc2"/>
    <property type="match status" value="1"/>
</dbReference>